<dbReference type="SUPFAM" id="SSF103473">
    <property type="entry name" value="MFS general substrate transporter"/>
    <property type="match status" value="1"/>
</dbReference>
<keyword evidence="1" id="KW-0472">Membrane</keyword>
<comment type="caution">
    <text evidence="2">The sequence shown here is derived from an EMBL/GenBank/DDBJ whole genome shotgun (WGS) entry which is preliminary data.</text>
</comment>
<gene>
    <name evidence="2" type="ORF">PMAYCL1PPCAC_05542</name>
</gene>
<evidence type="ECO:0000313" key="2">
    <source>
        <dbReference type="EMBL" id="GMR35347.1"/>
    </source>
</evidence>
<name>A0AAN4Z6B1_9BILA</name>
<dbReference type="InterPro" id="IPR036259">
    <property type="entry name" value="MFS_trans_sf"/>
</dbReference>
<feature type="transmembrane region" description="Helical" evidence="1">
    <location>
        <begin position="12"/>
        <end position="33"/>
    </location>
</feature>
<feature type="transmembrane region" description="Helical" evidence="1">
    <location>
        <begin position="40"/>
        <end position="60"/>
    </location>
</feature>
<keyword evidence="1" id="KW-1133">Transmembrane helix</keyword>
<feature type="transmembrane region" description="Helical" evidence="1">
    <location>
        <begin position="152"/>
        <end position="171"/>
    </location>
</feature>
<proteinExistence type="predicted"/>
<organism evidence="2 3">
    <name type="scientific">Pristionchus mayeri</name>
    <dbReference type="NCBI Taxonomy" id="1317129"/>
    <lineage>
        <taxon>Eukaryota</taxon>
        <taxon>Metazoa</taxon>
        <taxon>Ecdysozoa</taxon>
        <taxon>Nematoda</taxon>
        <taxon>Chromadorea</taxon>
        <taxon>Rhabditida</taxon>
        <taxon>Rhabditina</taxon>
        <taxon>Diplogasteromorpha</taxon>
        <taxon>Diplogasteroidea</taxon>
        <taxon>Neodiplogasteridae</taxon>
        <taxon>Pristionchus</taxon>
    </lineage>
</organism>
<feature type="transmembrane region" description="Helical" evidence="1">
    <location>
        <begin position="72"/>
        <end position="100"/>
    </location>
</feature>
<evidence type="ECO:0000256" key="1">
    <source>
        <dbReference type="SAM" id="Phobius"/>
    </source>
</evidence>
<dbReference type="AlphaFoldDB" id="A0AAN4Z6B1"/>
<sequence length="203" mass="22539">MCSSVFPTRLSTLISFVTFAGMLPATFLVPFLIQLLKSQPLGLPLIYAVTAIVQTFNYILELSMVTKSLPLFLASFIIEGLFNCAHGLAHIQLILFVIPVNQRSSALALSKMMTAIANMPSAQMFGAISDYFRSDSTFTSDHLNALQDTFLYTWPITLASAVLCFVLLRFYRKDAEKTKEMNTRYGEESAPLIAKISITMVVD</sequence>
<evidence type="ECO:0000313" key="3">
    <source>
        <dbReference type="Proteomes" id="UP001328107"/>
    </source>
</evidence>
<evidence type="ECO:0008006" key="4">
    <source>
        <dbReference type="Google" id="ProtNLM"/>
    </source>
</evidence>
<keyword evidence="3" id="KW-1185">Reference proteome</keyword>
<protein>
    <recommendedName>
        <fullName evidence="4">Membrane transporter</fullName>
    </recommendedName>
</protein>
<accession>A0AAN4Z6B1</accession>
<reference evidence="3" key="1">
    <citation type="submission" date="2022-10" db="EMBL/GenBank/DDBJ databases">
        <title>Genome assembly of Pristionchus species.</title>
        <authorList>
            <person name="Yoshida K."/>
            <person name="Sommer R.J."/>
        </authorList>
    </citation>
    <scope>NUCLEOTIDE SEQUENCE [LARGE SCALE GENOMIC DNA]</scope>
    <source>
        <strain evidence="3">RS5460</strain>
    </source>
</reference>
<keyword evidence="1" id="KW-0812">Transmembrane</keyword>
<dbReference type="Gene3D" id="1.20.1250.20">
    <property type="entry name" value="MFS general substrate transporter like domains"/>
    <property type="match status" value="1"/>
</dbReference>
<dbReference type="EMBL" id="BTRK01000002">
    <property type="protein sequence ID" value="GMR35347.1"/>
    <property type="molecule type" value="Genomic_DNA"/>
</dbReference>
<dbReference type="Proteomes" id="UP001328107">
    <property type="component" value="Unassembled WGS sequence"/>
</dbReference>